<keyword evidence="3" id="KW-1185">Reference proteome</keyword>
<evidence type="ECO:0008006" key="4">
    <source>
        <dbReference type="Google" id="ProtNLM"/>
    </source>
</evidence>
<dbReference type="OrthoDB" id="7346546at2"/>
<evidence type="ECO:0000313" key="2">
    <source>
        <dbReference type="EMBL" id="SLN65298.1"/>
    </source>
</evidence>
<name>A0A1X6ZYJ5_9RHOB</name>
<evidence type="ECO:0000313" key="3">
    <source>
        <dbReference type="Proteomes" id="UP000193778"/>
    </source>
</evidence>
<evidence type="ECO:0000256" key="1">
    <source>
        <dbReference type="SAM" id="SignalP"/>
    </source>
</evidence>
<dbReference type="InterPro" id="IPR021253">
    <property type="entry name" value="ZrgA-like"/>
</dbReference>
<dbReference type="EMBL" id="FWFP01000010">
    <property type="protein sequence ID" value="SLN65298.1"/>
    <property type="molecule type" value="Genomic_DNA"/>
</dbReference>
<keyword evidence="1" id="KW-0732">Signal</keyword>
<accession>A0A1X6ZYJ5</accession>
<sequence>MKLSVLALTLIPSIAFSQSQATTVHEHGTGHVVIAMAGAEFSLSLVVPGVDIVGFEGPAETDDDRARVAVAISDLSNPLELFVLPEAAGCFAASANVTLSGETLGQDVDAAQEVNHTEFQADYQIQCQDIDALDGIEFAYFDRFPKAKRLKIQVSRSGDARSQEVTSDQRNLAF</sequence>
<dbReference type="RefSeq" id="WP_085823733.1">
    <property type="nucleotide sequence ID" value="NZ_FWFP01000010.1"/>
</dbReference>
<protein>
    <recommendedName>
        <fullName evidence="4">DUF2796 domain-containing protein</fullName>
    </recommendedName>
</protein>
<gene>
    <name evidence="2" type="ORF">RUM8411_03247</name>
</gene>
<feature type="chain" id="PRO_5012078213" description="DUF2796 domain-containing protein" evidence="1">
    <location>
        <begin position="22"/>
        <end position="174"/>
    </location>
</feature>
<dbReference type="Proteomes" id="UP000193778">
    <property type="component" value="Unassembled WGS sequence"/>
</dbReference>
<dbReference type="Pfam" id="PF10986">
    <property type="entry name" value="ZrgA"/>
    <property type="match status" value="1"/>
</dbReference>
<feature type="signal peptide" evidence="1">
    <location>
        <begin position="1"/>
        <end position="21"/>
    </location>
</feature>
<proteinExistence type="predicted"/>
<dbReference type="AlphaFoldDB" id="A0A1X6ZYJ5"/>
<reference evidence="3" key="1">
    <citation type="submission" date="2017-03" db="EMBL/GenBank/DDBJ databases">
        <authorList>
            <person name="Rodrigo-Torres L."/>
            <person name="Arahal R.D."/>
            <person name="Lucena T."/>
        </authorList>
    </citation>
    <scope>NUCLEOTIDE SEQUENCE [LARGE SCALE GENOMIC DNA]</scope>
    <source>
        <strain evidence="3">CECT 8411</strain>
    </source>
</reference>
<organism evidence="2 3">
    <name type="scientific">Ruegeria meonggei</name>
    <dbReference type="NCBI Taxonomy" id="1446476"/>
    <lineage>
        <taxon>Bacteria</taxon>
        <taxon>Pseudomonadati</taxon>
        <taxon>Pseudomonadota</taxon>
        <taxon>Alphaproteobacteria</taxon>
        <taxon>Rhodobacterales</taxon>
        <taxon>Roseobacteraceae</taxon>
        <taxon>Ruegeria</taxon>
    </lineage>
</organism>